<accession>A0A2S7EYH6</accession>
<dbReference type="RefSeq" id="WP_053057208.1">
    <property type="nucleotide sequence ID" value="NZ_CP043476.1"/>
</dbReference>
<proteinExistence type="predicted"/>
<dbReference type="InterPro" id="IPR025388">
    <property type="entry name" value="Alginate_export_dom"/>
</dbReference>
<comment type="caution">
    <text evidence="3">The sequence shown here is derived from an EMBL/GenBank/DDBJ whole genome shotgun (WGS) entry which is preliminary data.</text>
</comment>
<protein>
    <recommendedName>
        <fullName evidence="2">Alginate export domain-containing protein</fullName>
    </recommendedName>
</protein>
<dbReference type="OrthoDB" id="311329at2"/>
<dbReference type="EMBL" id="MDEG01000005">
    <property type="protein sequence ID" value="PPU98087.1"/>
    <property type="molecule type" value="Genomic_DNA"/>
</dbReference>
<evidence type="ECO:0000313" key="4">
    <source>
        <dbReference type="Proteomes" id="UP000238261"/>
    </source>
</evidence>
<evidence type="ECO:0000313" key="3">
    <source>
        <dbReference type="EMBL" id="PPU98087.1"/>
    </source>
</evidence>
<sequence length="526" mass="58196">MNMCGSKTAASGAVVGWPAFQRMAWPAVMTGLFLPFAAMAQENVQSRAERTPQAQAQAPAKDTALLRIGAPGPVPAPAGAPIPEPVPGGRKGPARTPQSLRWSEDWSSLKTASDRRPLEALRYLPLGDQAYLSIGGEVRYYYNYWEHLRLGASPDDRLDHLQQRLRLNADLHVGNNLRAFFEIGDDREFFARSVTPPNRDKLDVRQAFLDVRIPLKDGLSLTVRPGRFEMPLGNGKLIGMRDGTNVRFIYQGLRATLIDQGRFKLDGFSVKPVSYAPGRFDDSVQAGTHFNGLYGSVLLAPTSTLDAYYYDVARPLARYRDTSGKEVRRSYGTRLAIRAHGIDFDGEATYQDGSVGNQRIEAWGLLLEGGYTFAGSRLSPRLGARLNAFSGDGDRGDGKIGTFVPPFPRLPLYSDASWLNFSNLLDFYPTITLKPASRLTVSAGPELFWRQSRNDAVYFGPSTAPLLTPTDGKRLVGTNWNLQVDYVATRNLSFRLFATKFDASRSFKSGGGKSSNYFGYWAVFRF</sequence>
<feature type="compositionally biased region" description="Pro residues" evidence="1">
    <location>
        <begin position="72"/>
        <end position="86"/>
    </location>
</feature>
<keyword evidence="4" id="KW-1185">Reference proteome</keyword>
<evidence type="ECO:0000256" key="1">
    <source>
        <dbReference type="SAM" id="MobiDB-lite"/>
    </source>
</evidence>
<dbReference type="Proteomes" id="UP000238261">
    <property type="component" value="Unassembled WGS sequence"/>
</dbReference>
<feature type="region of interest" description="Disordered" evidence="1">
    <location>
        <begin position="72"/>
        <end position="101"/>
    </location>
</feature>
<feature type="domain" description="Alginate export" evidence="2">
    <location>
        <begin position="131"/>
        <end position="519"/>
    </location>
</feature>
<organism evidence="3 4">
    <name type="scientific">Xanthomonas hyacinthi</name>
    <dbReference type="NCBI Taxonomy" id="56455"/>
    <lineage>
        <taxon>Bacteria</taxon>
        <taxon>Pseudomonadati</taxon>
        <taxon>Pseudomonadota</taxon>
        <taxon>Gammaproteobacteria</taxon>
        <taxon>Lysobacterales</taxon>
        <taxon>Lysobacteraceae</taxon>
        <taxon>Xanthomonas</taxon>
    </lineage>
</organism>
<dbReference type="AlphaFoldDB" id="A0A2S7EYH6"/>
<evidence type="ECO:0000259" key="2">
    <source>
        <dbReference type="Pfam" id="PF13372"/>
    </source>
</evidence>
<dbReference type="SUPFAM" id="SSF56935">
    <property type="entry name" value="Porins"/>
    <property type="match status" value="1"/>
</dbReference>
<dbReference type="Pfam" id="PF13372">
    <property type="entry name" value="Alginate_exp"/>
    <property type="match status" value="1"/>
</dbReference>
<dbReference type="InterPro" id="IPR053728">
    <property type="entry name" value="Alginate_Permeability_Chnl"/>
</dbReference>
<gene>
    <name evidence="3" type="ORF">XhyaCFBP1156_07630</name>
</gene>
<name>A0A2S7EYH6_9XANT</name>
<reference evidence="4" key="1">
    <citation type="submission" date="2016-08" db="EMBL/GenBank/DDBJ databases">
        <authorList>
            <person name="Merda D."/>
            <person name="Briand M."/>
            <person name="Taghouti G."/>
            <person name="Carrere S."/>
            <person name="Gouzy J."/>
            <person name="Portier P."/>
            <person name="Jacques M.-A."/>
            <person name="Fischer-Le Saux M."/>
        </authorList>
    </citation>
    <scope>NUCLEOTIDE SEQUENCE [LARGE SCALE GENOMIC DNA]</scope>
    <source>
        <strain evidence="4">CFBP1156</strain>
    </source>
</reference>
<dbReference type="Gene3D" id="2.40.160.100">
    <property type="match status" value="1"/>
</dbReference>